<evidence type="ECO:0000313" key="1">
    <source>
        <dbReference type="EMBL" id="CUS45248.1"/>
    </source>
</evidence>
<sequence length="531" mass="57814">MRAAFEHLELDATLGLLAHRALDRGHELAGDGARDLERRLVRADADRADLVLGDVPAAADQRQDPARIGVLAAADIHAEPHDIVEALAVVLLAGWLGRPLGQHLFRSGQARAIGLDQRRRDVLGRLLLHELRGERAIVVIDLDRLEQHFHQAGAVRLADVVCGGRIDPFDRDPRAAQHHLDPAPALIGDDQDGRALLARAAGAARTVLKRLGIARQLDMDDQAERRQVDAARGDVGRDADPGALVAQRLHRRVALVLGMLARQGDSSETALDQAGMEMADIVARRAEQHRRFGLVQAEQVDHGILDIGRGDGDRLVADVAVAAILAHRRNAQRIALVALGERDDRLGHGRREEQCAALIGRRVEDLLEILAEAHVEHLVGLVEDDCLERAEIERAALDMVAQAARRADDDMRAARQGAAFARRVHAADTGGDARAGLFIQPAELAADLERKLTGRRDGEGERRAGRRQRAFLAEKLRRDGEAEGDRLAGTGLCRDDHVAALGLRLDHRGLDWSGRGVATGGERFGEKRGQM</sequence>
<gene>
    <name evidence="1" type="ORF">MGWOODY_Smn1605</name>
</gene>
<accession>A0A160TLC5</accession>
<reference evidence="1" key="1">
    <citation type="submission" date="2015-10" db="EMBL/GenBank/DDBJ databases">
        <authorList>
            <person name="Gilbert D.G."/>
        </authorList>
    </citation>
    <scope>NUCLEOTIDE SEQUENCE</scope>
</reference>
<proteinExistence type="predicted"/>
<dbReference type="AntiFam" id="ANF00149">
    <property type="entry name" value="Shadow ORF (opposite cshA)"/>
</dbReference>
<dbReference type="AlphaFoldDB" id="A0A160TLC5"/>
<protein>
    <submittedName>
        <fullName evidence="1">Uncharacterized protein</fullName>
    </submittedName>
</protein>
<organism evidence="1">
    <name type="scientific">hydrothermal vent metagenome</name>
    <dbReference type="NCBI Taxonomy" id="652676"/>
    <lineage>
        <taxon>unclassified sequences</taxon>
        <taxon>metagenomes</taxon>
        <taxon>ecological metagenomes</taxon>
    </lineage>
</organism>
<dbReference type="EMBL" id="CZQE01000229">
    <property type="protein sequence ID" value="CUS45248.1"/>
    <property type="molecule type" value="Genomic_DNA"/>
</dbReference>
<name>A0A160TLC5_9ZZZZ</name>